<feature type="compositionally biased region" description="Polar residues" evidence="1">
    <location>
        <begin position="52"/>
        <end position="67"/>
    </location>
</feature>
<evidence type="ECO:0000313" key="3">
    <source>
        <dbReference type="Proteomes" id="UP001160390"/>
    </source>
</evidence>
<keyword evidence="3" id="KW-1185">Reference proteome</keyword>
<feature type="region of interest" description="Disordered" evidence="1">
    <location>
        <begin position="91"/>
        <end position="157"/>
    </location>
</feature>
<dbReference type="SUPFAM" id="SSF50969">
    <property type="entry name" value="YVTN repeat-like/Quinoprotein amine dehydrogenase"/>
    <property type="match status" value="1"/>
</dbReference>
<feature type="compositionally biased region" description="Polar residues" evidence="1">
    <location>
        <begin position="174"/>
        <end position="192"/>
    </location>
</feature>
<dbReference type="InterPro" id="IPR015943">
    <property type="entry name" value="WD40/YVTN_repeat-like_dom_sf"/>
</dbReference>
<dbReference type="Proteomes" id="UP001160390">
    <property type="component" value="Unassembled WGS sequence"/>
</dbReference>
<dbReference type="InterPro" id="IPR011044">
    <property type="entry name" value="Quino_amine_DH_bsu"/>
</dbReference>
<feature type="region of interest" description="Disordered" evidence="1">
    <location>
        <begin position="28"/>
        <end position="67"/>
    </location>
</feature>
<feature type="compositionally biased region" description="Low complexity" evidence="1">
    <location>
        <begin position="104"/>
        <end position="128"/>
    </location>
</feature>
<name>A0AA35MA41_9HYPO</name>
<feature type="compositionally biased region" description="Basic and acidic residues" evidence="1">
    <location>
        <begin position="28"/>
        <end position="39"/>
    </location>
</feature>
<feature type="compositionally biased region" description="Pro residues" evidence="1">
    <location>
        <begin position="129"/>
        <end position="145"/>
    </location>
</feature>
<sequence length="634" mass="69990">MNSPLVEQTLDEIDFSRNTLKFLSTDFESDHELAPEDVRGSTASAPVRPLYSNRQSMSPGISPQSKSVASWPLCSEEDVAYFVYAVESSQRRPSHGIVPPPRNPARNSVASSRRRQSSSAGSASSFAPNPFPAPAKPLPALPPPTRSSRRLSQQLSISERGSFAECDRFSQYSGTTTTEQSRSSVLSINPFSPTLDITERPLTACTSPEGGSPQTTSPKSSLPESPVLDAASPDAEPQTADGPRNQVALQVKHRQQFRVEKRKGNSIIYIDASASGPTFATKHGKSLLRFWSIGTGLLTGAVKFSAYIDAHTRSRDYLVRSHAILSERDRLVAISTRFGRTVEMWDWAKNKKLQQISDVDRWASGRYDSFEHGWSPFAAYRGDTSTIDLYAAMRREKKPFAKVRTIDLKKAHLPTTMQFPELALSPTSPLLVAASGPRTPRAGRPPPFRETLLVAWEIDDYREVSNEPYRVLKPWDHRELNNACPFSLYTYGSLAVSIWIPASQRSEARGSTMTGSIDFKLVPVDVAFRYVLVWDMSKDSTRLYPIPNTTSCISPDCRFVAYCQIADRLSKLAVLDATTGEEVWCVGGEGNLKSIEQFGDLSQITDLAFSPDGRLLFLGDAEGTTRVCDVGEVN</sequence>
<gene>
    <name evidence="2" type="ORF">CCHLO57077_00000309</name>
</gene>
<organism evidence="2 3">
    <name type="scientific">Clonostachys chloroleuca</name>
    <dbReference type="NCBI Taxonomy" id="1926264"/>
    <lineage>
        <taxon>Eukaryota</taxon>
        <taxon>Fungi</taxon>
        <taxon>Dikarya</taxon>
        <taxon>Ascomycota</taxon>
        <taxon>Pezizomycotina</taxon>
        <taxon>Sordariomycetes</taxon>
        <taxon>Hypocreomycetidae</taxon>
        <taxon>Hypocreales</taxon>
        <taxon>Bionectriaceae</taxon>
        <taxon>Clonostachys</taxon>
    </lineage>
</organism>
<dbReference type="Gene3D" id="2.130.10.10">
    <property type="entry name" value="YVTN repeat-like/Quinoprotein amine dehydrogenase"/>
    <property type="match status" value="1"/>
</dbReference>
<accession>A0AA35MA41</accession>
<evidence type="ECO:0000313" key="2">
    <source>
        <dbReference type="EMBL" id="CAI6093223.1"/>
    </source>
</evidence>
<evidence type="ECO:0000256" key="1">
    <source>
        <dbReference type="SAM" id="MobiDB-lite"/>
    </source>
</evidence>
<reference evidence="2" key="1">
    <citation type="submission" date="2023-01" db="EMBL/GenBank/DDBJ databases">
        <authorList>
            <person name="Piombo E."/>
        </authorList>
    </citation>
    <scope>NUCLEOTIDE SEQUENCE</scope>
</reference>
<dbReference type="EMBL" id="CABFNP030001245">
    <property type="protein sequence ID" value="CAI6093223.1"/>
    <property type="molecule type" value="Genomic_DNA"/>
</dbReference>
<dbReference type="AlphaFoldDB" id="A0AA35MA41"/>
<proteinExistence type="predicted"/>
<comment type="caution">
    <text evidence="2">The sequence shown here is derived from an EMBL/GenBank/DDBJ whole genome shotgun (WGS) entry which is preliminary data.</text>
</comment>
<protein>
    <submittedName>
        <fullName evidence="2">Uncharacterized protein</fullName>
    </submittedName>
</protein>
<feature type="region of interest" description="Disordered" evidence="1">
    <location>
        <begin position="174"/>
        <end position="244"/>
    </location>
</feature>
<feature type="compositionally biased region" description="Polar residues" evidence="1">
    <location>
        <begin position="212"/>
        <end position="223"/>
    </location>
</feature>